<dbReference type="PANTHER" id="PTHR21666">
    <property type="entry name" value="PEPTIDASE-RELATED"/>
    <property type="match status" value="1"/>
</dbReference>
<organism evidence="2 3">
    <name type="scientific">Dehalobacter restrictus</name>
    <dbReference type="NCBI Taxonomy" id="55583"/>
    <lineage>
        <taxon>Bacteria</taxon>
        <taxon>Bacillati</taxon>
        <taxon>Bacillota</taxon>
        <taxon>Clostridia</taxon>
        <taxon>Eubacteriales</taxon>
        <taxon>Desulfitobacteriaceae</taxon>
        <taxon>Dehalobacter</taxon>
    </lineage>
</organism>
<reference evidence="2 3" key="1">
    <citation type="submission" date="2019-12" db="EMBL/GenBank/DDBJ databases">
        <title>Sequence classification of anaerobic respiratory reductive dehalogenases: First we see many, then we see few.</title>
        <authorList>
            <person name="Molenda O."/>
            <person name="Puentes Jacome L.A."/>
            <person name="Cao X."/>
            <person name="Nesbo C.L."/>
            <person name="Tang S."/>
            <person name="Morson N."/>
            <person name="Patron J."/>
            <person name="Lomheim L."/>
            <person name="Wishart D.S."/>
            <person name="Edwards E.A."/>
        </authorList>
    </citation>
    <scope>NUCLEOTIDE SEQUENCE [LARGE SCALE GENOMIC DNA]</scope>
    <source>
        <strain evidence="2 3">12DCA</strain>
    </source>
</reference>
<dbReference type="Proteomes" id="UP000430508">
    <property type="component" value="Chromosome"/>
</dbReference>
<sequence>MINPKQRNTVSEISIESLIDLFILFPHFLFNINHQFYITNNDRNLQSCHLFKGDDQTKSYLYKGRFQVKYPFRVKDNSYASGYHCGVDLVGLDGDKDIYAVNDGKIVLITTNDDYGNHVVQTLPDGRFFYYSHLSKMLVKVGDKVIGGETQIGIEGSSGRATGSHLDARISKYSYHTNNVNDFSSVPEYLGFANTDELIILPKTSVSIQTEVKKMTIPTGSNITPLNGNVGWIETKPERVIIHYDANTYICIWDGKITLHAKGKEAKQLI</sequence>
<protein>
    <submittedName>
        <fullName evidence="2">Peptidoglycan DD-metalloendopeptidase family protein</fullName>
    </submittedName>
</protein>
<dbReference type="CDD" id="cd12797">
    <property type="entry name" value="M23_peptidase"/>
    <property type="match status" value="1"/>
</dbReference>
<evidence type="ECO:0000313" key="3">
    <source>
        <dbReference type="Proteomes" id="UP000430508"/>
    </source>
</evidence>
<name>A0A857DKL0_9FIRM</name>
<dbReference type="AlphaFoldDB" id="A0A857DKL0"/>
<dbReference type="Gene3D" id="2.70.70.10">
    <property type="entry name" value="Glucose Permease (Domain IIA)"/>
    <property type="match status" value="1"/>
</dbReference>
<dbReference type="InterPro" id="IPR011055">
    <property type="entry name" value="Dup_hybrid_motif"/>
</dbReference>
<evidence type="ECO:0000259" key="1">
    <source>
        <dbReference type="Pfam" id="PF01551"/>
    </source>
</evidence>
<dbReference type="EMBL" id="CP046996">
    <property type="protein sequence ID" value="QHA01834.1"/>
    <property type="molecule type" value="Genomic_DNA"/>
</dbReference>
<proteinExistence type="predicted"/>
<gene>
    <name evidence="2" type="ORF">GQ588_01555</name>
</gene>
<dbReference type="InterPro" id="IPR050570">
    <property type="entry name" value="Cell_wall_metabolism_enzyme"/>
</dbReference>
<feature type="domain" description="M23ase beta-sheet core" evidence="1">
    <location>
        <begin position="83"/>
        <end position="175"/>
    </location>
</feature>
<accession>A0A857DKL0</accession>
<dbReference type="GO" id="GO:0004222">
    <property type="term" value="F:metalloendopeptidase activity"/>
    <property type="evidence" value="ECO:0007669"/>
    <property type="project" value="TreeGrafter"/>
</dbReference>
<evidence type="ECO:0000313" key="2">
    <source>
        <dbReference type="EMBL" id="QHA01834.1"/>
    </source>
</evidence>
<dbReference type="SUPFAM" id="SSF51261">
    <property type="entry name" value="Duplicated hybrid motif"/>
    <property type="match status" value="1"/>
</dbReference>
<dbReference type="InterPro" id="IPR016047">
    <property type="entry name" value="M23ase_b-sheet_dom"/>
</dbReference>
<dbReference type="Pfam" id="PF01551">
    <property type="entry name" value="Peptidase_M23"/>
    <property type="match status" value="1"/>
</dbReference>
<dbReference type="PANTHER" id="PTHR21666:SF287">
    <property type="entry name" value="CYTOPLASMIC MEMBRANE PROTEIN"/>
    <property type="match status" value="1"/>
</dbReference>